<dbReference type="PANTHER" id="PTHR48106:SF18">
    <property type="entry name" value="QUINONE OXIDOREDUCTASE PIG3"/>
    <property type="match status" value="1"/>
</dbReference>
<sequence length="320" mass="33488">MRAAVPVDGAIEIREVPVPQPGPREVLVAVRAAGMNRADLLHRQGRYGQRAFRHPGRPDIAGMEMAGEVVAVGESVERVGTGDAVLALCAGAYAEYVAVDERLSLPAPAGSPWPSLAALPMALLTAFEALARLAGLRRGQRVLVTGATSSAGLMAVQLARVLGAGEVIGTTRSREAVPLLRRLGAATVVHDGRDLAGRVGDDGVDVVIDHVGGAMFEASVPLLRKGASVVSVGRLGGRSARIDLARFAGTRARLLGTTWKTQEIDEIADSVDALRTTVYPHVLNGELVPVVGRRIPFGDIASGYEHLTGPREPGKPVVVL</sequence>
<name>A0A318LFS0_9PSEU</name>
<protein>
    <recommendedName>
        <fullName evidence="3">Enoyl reductase (ER) domain-containing protein</fullName>
    </recommendedName>
</protein>
<accession>A0A318LFS0</accession>
<dbReference type="InterPro" id="IPR011032">
    <property type="entry name" value="GroES-like_sf"/>
</dbReference>
<gene>
    <name evidence="4" type="ORF">BA062_32135</name>
</gene>
<dbReference type="GO" id="GO:0070402">
    <property type="term" value="F:NADPH binding"/>
    <property type="evidence" value="ECO:0007669"/>
    <property type="project" value="TreeGrafter"/>
</dbReference>
<reference evidence="4 5" key="1">
    <citation type="submission" date="2016-07" db="EMBL/GenBank/DDBJ databases">
        <title>Draft genome sequence of Prauserella sp. YIM 121212, isolated from alkaline soil.</title>
        <authorList>
            <person name="Ruckert C."/>
            <person name="Albersmeier A."/>
            <person name="Jiang C.-L."/>
            <person name="Jiang Y."/>
            <person name="Kalinowski J."/>
            <person name="Schneider O."/>
            <person name="Winkler A."/>
            <person name="Zotchev S.B."/>
        </authorList>
    </citation>
    <scope>NUCLEOTIDE SEQUENCE [LARGE SCALE GENOMIC DNA]</scope>
    <source>
        <strain evidence="4 5">YIM 121212</strain>
    </source>
</reference>
<comment type="caution">
    <text evidence="4">The sequence shown here is derived from an EMBL/GenBank/DDBJ whole genome shotgun (WGS) entry which is preliminary data.</text>
</comment>
<dbReference type="SMART" id="SM00829">
    <property type="entry name" value="PKS_ER"/>
    <property type="match status" value="1"/>
</dbReference>
<dbReference type="SUPFAM" id="SSF51735">
    <property type="entry name" value="NAD(P)-binding Rossmann-fold domains"/>
    <property type="match status" value="1"/>
</dbReference>
<proteinExistence type="predicted"/>
<dbReference type="Gene3D" id="3.40.50.720">
    <property type="entry name" value="NAD(P)-binding Rossmann-like Domain"/>
    <property type="match status" value="1"/>
</dbReference>
<dbReference type="Pfam" id="PF08240">
    <property type="entry name" value="ADH_N"/>
    <property type="match status" value="1"/>
</dbReference>
<keyword evidence="2" id="KW-0560">Oxidoreductase</keyword>
<dbReference type="InterPro" id="IPR013154">
    <property type="entry name" value="ADH-like_N"/>
</dbReference>
<dbReference type="InterPro" id="IPR013149">
    <property type="entry name" value="ADH-like_C"/>
</dbReference>
<evidence type="ECO:0000256" key="2">
    <source>
        <dbReference type="ARBA" id="ARBA00023002"/>
    </source>
</evidence>
<dbReference type="SUPFAM" id="SSF50129">
    <property type="entry name" value="GroES-like"/>
    <property type="match status" value="1"/>
</dbReference>
<evidence type="ECO:0000259" key="3">
    <source>
        <dbReference type="SMART" id="SM00829"/>
    </source>
</evidence>
<evidence type="ECO:0000256" key="1">
    <source>
        <dbReference type="ARBA" id="ARBA00022857"/>
    </source>
</evidence>
<dbReference type="InterPro" id="IPR036291">
    <property type="entry name" value="NAD(P)-bd_dom_sf"/>
</dbReference>
<feature type="domain" description="Enoyl reductase (ER)" evidence="3">
    <location>
        <begin position="9"/>
        <end position="318"/>
    </location>
</feature>
<dbReference type="EMBL" id="MASU01000015">
    <property type="protein sequence ID" value="PXY21626.1"/>
    <property type="molecule type" value="Genomic_DNA"/>
</dbReference>
<dbReference type="Proteomes" id="UP000247892">
    <property type="component" value="Unassembled WGS sequence"/>
</dbReference>
<dbReference type="PANTHER" id="PTHR48106">
    <property type="entry name" value="QUINONE OXIDOREDUCTASE PIG3-RELATED"/>
    <property type="match status" value="1"/>
</dbReference>
<dbReference type="Pfam" id="PF00107">
    <property type="entry name" value="ADH_zinc_N"/>
    <property type="match status" value="1"/>
</dbReference>
<organism evidence="4 5">
    <name type="scientific">Prauserella flavalba</name>
    <dbReference type="NCBI Taxonomy" id="1477506"/>
    <lineage>
        <taxon>Bacteria</taxon>
        <taxon>Bacillati</taxon>
        <taxon>Actinomycetota</taxon>
        <taxon>Actinomycetes</taxon>
        <taxon>Pseudonocardiales</taxon>
        <taxon>Pseudonocardiaceae</taxon>
        <taxon>Prauserella</taxon>
    </lineage>
</organism>
<dbReference type="GO" id="GO:0016651">
    <property type="term" value="F:oxidoreductase activity, acting on NAD(P)H"/>
    <property type="evidence" value="ECO:0007669"/>
    <property type="project" value="TreeGrafter"/>
</dbReference>
<keyword evidence="1" id="KW-0521">NADP</keyword>
<keyword evidence="5" id="KW-1185">Reference proteome</keyword>
<evidence type="ECO:0000313" key="5">
    <source>
        <dbReference type="Proteomes" id="UP000247892"/>
    </source>
</evidence>
<dbReference type="InterPro" id="IPR020843">
    <property type="entry name" value="ER"/>
</dbReference>
<dbReference type="AlphaFoldDB" id="A0A318LFS0"/>
<evidence type="ECO:0000313" key="4">
    <source>
        <dbReference type="EMBL" id="PXY21626.1"/>
    </source>
</evidence>
<dbReference type="Gene3D" id="3.90.180.10">
    <property type="entry name" value="Medium-chain alcohol dehydrogenases, catalytic domain"/>
    <property type="match status" value="1"/>
</dbReference>